<dbReference type="AlphaFoldDB" id="A0A8K0PEI8"/>
<keyword evidence="4" id="KW-1185">Reference proteome</keyword>
<organism evidence="3 4">
    <name type="scientific">Ladona fulva</name>
    <name type="common">Scarce chaser dragonfly</name>
    <name type="synonym">Libellula fulva</name>
    <dbReference type="NCBI Taxonomy" id="123851"/>
    <lineage>
        <taxon>Eukaryota</taxon>
        <taxon>Metazoa</taxon>
        <taxon>Ecdysozoa</taxon>
        <taxon>Arthropoda</taxon>
        <taxon>Hexapoda</taxon>
        <taxon>Insecta</taxon>
        <taxon>Pterygota</taxon>
        <taxon>Palaeoptera</taxon>
        <taxon>Odonata</taxon>
        <taxon>Epiprocta</taxon>
        <taxon>Anisoptera</taxon>
        <taxon>Libelluloidea</taxon>
        <taxon>Libellulidae</taxon>
        <taxon>Ladona</taxon>
    </lineage>
</organism>
<gene>
    <name evidence="3" type="ORF">J437_LFUL000794</name>
</gene>
<reference evidence="3" key="2">
    <citation type="submission" date="2017-10" db="EMBL/GenBank/DDBJ databases">
        <title>Ladona fulva Genome sequencing and assembly.</title>
        <authorList>
            <person name="Murali S."/>
            <person name="Richards S."/>
            <person name="Bandaranaike D."/>
            <person name="Bellair M."/>
            <person name="Blankenburg K."/>
            <person name="Chao H."/>
            <person name="Dinh H."/>
            <person name="Doddapaneni H."/>
            <person name="Dugan-Rocha S."/>
            <person name="Elkadiri S."/>
            <person name="Gnanaolivu R."/>
            <person name="Hernandez B."/>
            <person name="Skinner E."/>
            <person name="Javaid M."/>
            <person name="Lee S."/>
            <person name="Li M."/>
            <person name="Ming W."/>
            <person name="Munidasa M."/>
            <person name="Muniz J."/>
            <person name="Nguyen L."/>
            <person name="Hughes D."/>
            <person name="Osuji N."/>
            <person name="Pu L.-L."/>
            <person name="Puazo M."/>
            <person name="Qu C."/>
            <person name="Quiroz J."/>
            <person name="Raj R."/>
            <person name="Weissenberger G."/>
            <person name="Xin Y."/>
            <person name="Zou X."/>
            <person name="Han Y."/>
            <person name="Worley K."/>
            <person name="Muzny D."/>
            <person name="Gibbs R."/>
        </authorList>
    </citation>
    <scope>NUCLEOTIDE SEQUENCE</scope>
    <source>
        <strain evidence="3">Sampled in the wild</strain>
    </source>
</reference>
<dbReference type="InterPro" id="IPR013162">
    <property type="entry name" value="CD80_C2-set"/>
</dbReference>
<dbReference type="PANTHER" id="PTHR21261:SF15">
    <property type="entry name" value="BEATEN PATH IIIA, ISOFORM D-RELATED"/>
    <property type="match status" value="1"/>
</dbReference>
<comment type="caution">
    <text evidence="3">The sequence shown here is derived from an EMBL/GenBank/DDBJ whole genome shotgun (WGS) entry which is preliminary data.</text>
</comment>
<sequence>MYFWHMKLETSFNCVHRGREESESGLTSVTLRDLTFESSGSYKCEVSTEAPDFKTVLKNKFMSIWAPPRSDPDVEGLRPSYYIGDLVSGNCTSASSYPPASLAWYLNGQQVGT</sequence>
<dbReference type="EMBL" id="KZ312450">
    <property type="protein sequence ID" value="KAG8240319.1"/>
    <property type="molecule type" value="Genomic_DNA"/>
</dbReference>
<name>A0A8K0PEI8_LADFU</name>
<protein>
    <recommendedName>
        <fullName evidence="2">Ig-like domain-containing protein</fullName>
    </recommendedName>
</protein>
<accession>A0A8K0PEI8</accession>
<keyword evidence="1" id="KW-1015">Disulfide bond</keyword>
<evidence type="ECO:0000256" key="1">
    <source>
        <dbReference type="ARBA" id="ARBA00023157"/>
    </source>
</evidence>
<dbReference type="Proteomes" id="UP000792457">
    <property type="component" value="Unassembled WGS sequence"/>
</dbReference>
<dbReference type="SUPFAM" id="SSF48726">
    <property type="entry name" value="Immunoglobulin"/>
    <property type="match status" value="1"/>
</dbReference>
<reference evidence="3" key="1">
    <citation type="submission" date="2013-04" db="EMBL/GenBank/DDBJ databases">
        <authorList>
            <person name="Qu J."/>
            <person name="Murali S.C."/>
            <person name="Bandaranaike D."/>
            <person name="Bellair M."/>
            <person name="Blankenburg K."/>
            <person name="Chao H."/>
            <person name="Dinh H."/>
            <person name="Doddapaneni H."/>
            <person name="Downs B."/>
            <person name="Dugan-Rocha S."/>
            <person name="Elkadiri S."/>
            <person name="Gnanaolivu R.D."/>
            <person name="Hernandez B."/>
            <person name="Javaid M."/>
            <person name="Jayaseelan J.C."/>
            <person name="Lee S."/>
            <person name="Li M."/>
            <person name="Ming W."/>
            <person name="Munidasa M."/>
            <person name="Muniz J."/>
            <person name="Nguyen L."/>
            <person name="Ongeri F."/>
            <person name="Osuji N."/>
            <person name="Pu L.-L."/>
            <person name="Puazo M."/>
            <person name="Qu C."/>
            <person name="Quiroz J."/>
            <person name="Raj R."/>
            <person name="Weissenberger G."/>
            <person name="Xin Y."/>
            <person name="Zou X."/>
            <person name="Han Y."/>
            <person name="Richards S."/>
            <person name="Worley K."/>
            <person name="Muzny D."/>
            <person name="Gibbs R."/>
        </authorList>
    </citation>
    <scope>NUCLEOTIDE SEQUENCE</scope>
    <source>
        <strain evidence="3">Sampled in the wild</strain>
    </source>
</reference>
<dbReference type="InterPro" id="IPR007110">
    <property type="entry name" value="Ig-like_dom"/>
</dbReference>
<evidence type="ECO:0000313" key="4">
    <source>
        <dbReference type="Proteomes" id="UP000792457"/>
    </source>
</evidence>
<evidence type="ECO:0000259" key="2">
    <source>
        <dbReference type="PROSITE" id="PS50835"/>
    </source>
</evidence>
<dbReference type="PROSITE" id="PS50835">
    <property type="entry name" value="IG_LIKE"/>
    <property type="match status" value="1"/>
</dbReference>
<evidence type="ECO:0000313" key="3">
    <source>
        <dbReference type="EMBL" id="KAG8240319.1"/>
    </source>
</evidence>
<feature type="domain" description="Ig-like" evidence="2">
    <location>
        <begin position="72"/>
        <end position="113"/>
    </location>
</feature>
<dbReference type="Pfam" id="PF08205">
    <property type="entry name" value="C2-set_2"/>
    <property type="match status" value="1"/>
</dbReference>
<proteinExistence type="predicted"/>
<dbReference type="PANTHER" id="PTHR21261">
    <property type="entry name" value="BEAT PROTEIN"/>
    <property type="match status" value="1"/>
</dbReference>
<dbReference type="InterPro" id="IPR036179">
    <property type="entry name" value="Ig-like_dom_sf"/>
</dbReference>
<dbReference type="OrthoDB" id="10015491at2759"/>